<evidence type="ECO:0000313" key="1">
    <source>
        <dbReference type="EMBL" id="GMT13647.1"/>
    </source>
</evidence>
<dbReference type="EMBL" id="BTSY01000002">
    <property type="protein sequence ID" value="GMT13647.1"/>
    <property type="molecule type" value="Genomic_DNA"/>
</dbReference>
<reference evidence="1" key="1">
    <citation type="submission" date="2023-10" db="EMBL/GenBank/DDBJ databases">
        <title>Genome assembly of Pristionchus species.</title>
        <authorList>
            <person name="Yoshida K."/>
            <person name="Sommer R.J."/>
        </authorList>
    </citation>
    <scope>NUCLEOTIDE SEQUENCE</scope>
    <source>
        <strain evidence="1">RS5133</strain>
    </source>
</reference>
<name>A0AAV5V5T3_9BILA</name>
<dbReference type="AlphaFoldDB" id="A0AAV5V5T3"/>
<accession>A0AAV5V5T3</accession>
<sequence length="145" mass="16875">MGVSYDTSNKDPMEAEEFFLSLPRTRKFRLHFTGYFHIVNETIKRLVDRSEDFLLDIVTFNTPHQLLHDIFKIVLNSLGPKRVELRRLPKPDINDIKFVDKSDPNFGLVDVKCFDMSPGGRTPTNRRYNHGATFNTGYKIILTKK</sequence>
<dbReference type="Proteomes" id="UP001432322">
    <property type="component" value="Unassembled WGS sequence"/>
</dbReference>
<keyword evidence="2" id="KW-1185">Reference proteome</keyword>
<evidence type="ECO:0000313" key="2">
    <source>
        <dbReference type="Proteomes" id="UP001432322"/>
    </source>
</evidence>
<protein>
    <submittedName>
        <fullName evidence="1">Uncharacterized protein</fullName>
    </submittedName>
</protein>
<comment type="caution">
    <text evidence="1">The sequence shown here is derived from an EMBL/GenBank/DDBJ whole genome shotgun (WGS) entry which is preliminary data.</text>
</comment>
<proteinExistence type="predicted"/>
<gene>
    <name evidence="1" type="ORF">PFISCL1PPCAC_4944</name>
</gene>
<organism evidence="1 2">
    <name type="scientific">Pristionchus fissidentatus</name>
    <dbReference type="NCBI Taxonomy" id="1538716"/>
    <lineage>
        <taxon>Eukaryota</taxon>
        <taxon>Metazoa</taxon>
        <taxon>Ecdysozoa</taxon>
        <taxon>Nematoda</taxon>
        <taxon>Chromadorea</taxon>
        <taxon>Rhabditida</taxon>
        <taxon>Rhabditina</taxon>
        <taxon>Diplogasteromorpha</taxon>
        <taxon>Diplogasteroidea</taxon>
        <taxon>Neodiplogasteridae</taxon>
        <taxon>Pristionchus</taxon>
    </lineage>
</organism>